<organism evidence="2 3">
    <name type="scientific">Gilvirhabdus luticola</name>
    <dbReference type="NCBI Taxonomy" id="3079858"/>
    <lineage>
        <taxon>Bacteria</taxon>
        <taxon>Pseudomonadati</taxon>
        <taxon>Bacteroidota</taxon>
        <taxon>Flavobacteriia</taxon>
        <taxon>Flavobacteriales</taxon>
        <taxon>Flavobacteriaceae</taxon>
        <taxon>Gilvirhabdus</taxon>
    </lineage>
</organism>
<reference evidence="2 3" key="1">
    <citation type="submission" date="2023-10" db="EMBL/GenBank/DDBJ databases">
        <title>Marimonas sp. nov. isolated from tidal mud flat.</title>
        <authorList>
            <person name="Jaincy N.J."/>
            <person name="Srinivasan S."/>
            <person name="Lee S.-S."/>
        </authorList>
    </citation>
    <scope>NUCLEOTIDE SEQUENCE [LARGE SCALE GENOMIC DNA]</scope>
    <source>
        <strain evidence="2 3">MJ-SS3</strain>
    </source>
</reference>
<dbReference type="Pfam" id="PF10067">
    <property type="entry name" value="DUF2306"/>
    <property type="match status" value="1"/>
</dbReference>
<dbReference type="EMBL" id="JAWHTF010000005">
    <property type="protein sequence ID" value="MDU8886543.1"/>
    <property type="molecule type" value="Genomic_DNA"/>
</dbReference>
<protein>
    <submittedName>
        <fullName evidence="2">DUF2306 domain-containing protein</fullName>
    </submittedName>
</protein>
<evidence type="ECO:0000313" key="3">
    <source>
        <dbReference type="Proteomes" id="UP001268651"/>
    </source>
</evidence>
<gene>
    <name evidence="2" type="ORF">RXV94_10265</name>
</gene>
<feature type="transmembrane region" description="Helical" evidence="1">
    <location>
        <begin position="182"/>
        <end position="203"/>
    </location>
</feature>
<feature type="transmembrane region" description="Helical" evidence="1">
    <location>
        <begin position="116"/>
        <end position="133"/>
    </location>
</feature>
<feature type="transmembrane region" description="Helical" evidence="1">
    <location>
        <begin position="12"/>
        <end position="30"/>
    </location>
</feature>
<keyword evidence="1" id="KW-1133">Transmembrane helix</keyword>
<feature type="transmembrane region" description="Helical" evidence="1">
    <location>
        <begin position="154"/>
        <end position="176"/>
    </location>
</feature>
<accession>A0ABU3U803</accession>
<keyword evidence="3" id="KW-1185">Reference proteome</keyword>
<evidence type="ECO:0000256" key="1">
    <source>
        <dbReference type="SAM" id="Phobius"/>
    </source>
</evidence>
<proteinExistence type="predicted"/>
<keyword evidence="1" id="KW-0472">Membrane</keyword>
<comment type="caution">
    <text evidence="2">The sequence shown here is derived from an EMBL/GenBank/DDBJ whole genome shotgun (WGS) entry which is preliminary data.</text>
</comment>
<feature type="transmembrane region" description="Helical" evidence="1">
    <location>
        <begin position="92"/>
        <end position="110"/>
    </location>
</feature>
<name>A0ABU3U803_9FLAO</name>
<evidence type="ECO:0000313" key="2">
    <source>
        <dbReference type="EMBL" id="MDU8886543.1"/>
    </source>
</evidence>
<dbReference type="Proteomes" id="UP001268651">
    <property type="component" value="Unassembled WGS sequence"/>
</dbReference>
<sequence>MNLKQVHLSAGYFFMALFAIFIGLYPLRFIGLSYNDSLLGNKSSTLLDSLPYIIAFYTHIFLGGLALLSGFSQFFKILRRKYLGIHKVLGKVYIISVLLSGTAGLCIAFFAEGGFIASTGFAALAVLWLFTTVKAYSSIKNKDIARHQQWMVRSYALCFAAVTLRIYMPLFLGVLGMDFIPAYKIIAWLCWVPNLLVAEVFIIRK</sequence>
<keyword evidence="1" id="KW-0812">Transmembrane</keyword>
<dbReference type="InterPro" id="IPR018750">
    <property type="entry name" value="DUF2306_membrane"/>
</dbReference>
<feature type="transmembrane region" description="Helical" evidence="1">
    <location>
        <begin position="50"/>
        <end position="71"/>
    </location>
</feature>
<dbReference type="RefSeq" id="WP_409628516.1">
    <property type="nucleotide sequence ID" value="NZ_JBEEEN010000005.1"/>
</dbReference>